<keyword evidence="3" id="KW-1185">Reference proteome</keyword>
<protein>
    <submittedName>
        <fullName evidence="2">FAD/NAD(P)-binding domain-containing protein</fullName>
    </submittedName>
</protein>
<dbReference type="EMBL" id="ML738596">
    <property type="protein sequence ID" value="KAE8166082.1"/>
    <property type="molecule type" value="Genomic_DNA"/>
</dbReference>
<reference evidence="2 3" key="1">
    <citation type="submission" date="2019-04" db="EMBL/GenBank/DDBJ databases">
        <title>Friends and foes A comparative genomics study of 23 Aspergillus species from section Flavi.</title>
        <authorList>
            <consortium name="DOE Joint Genome Institute"/>
            <person name="Kjaerbolling I."/>
            <person name="Vesth T."/>
            <person name="Frisvad J.C."/>
            <person name="Nybo J.L."/>
            <person name="Theobald S."/>
            <person name="Kildgaard S."/>
            <person name="Isbrandt T."/>
            <person name="Kuo A."/>
            <person name="Sato A."/>
            <person name="Lyhne E.K."/>
            <person name="Kogle M.E."/>
            <person name="Wiebenga A."/>
            <person name="Kun R.S."/>
            <person name="Lubbers R.J."/>
            <person name="Makela M.R."/>
            <person name="Barry K."/>
            <person name="Chovatia M."/>
            <person name="Clum A."/>
            <person name="Daum C."/>
            <person name="Haridas S."/>
            <person name="He G."/>
            <person name="LaButti K."/>
            <person name="Lipzen A."/>
            <person name="Mondo S."/>
            <person name="Riley R."/>
            <person name="Salamov A."/>
            <person name="Simmons B.A."/>
            <person name="Magnuson J.K."/>
            <person name="Henrissat B."/>
            <person name="Mortensen U.H."/>
            <person name="Larsen T.O."/>
            <person name="Devries R.P."/>
            <person name="Grigoriev I.V."/>
            <person name="Machida M."/>
            <person name="Baker S.E."/>
            <person name="Andersen M.R."/>
        </authorList>
    </citation>
    <scope>NUCLEOTIDE SEQUENCE [LARGE SCALE GENOMIC DNA]</scope>
    <source>
        <strain evidence="2 3">CBS 117626</strain>
    </source>
</reference>
<dbReference type="SUPFAM" id="SSF51905">
    <property type="entry name" value="FAD/NAD(P)-binding domain"/>
    <property type="match status" value="1"/>
</dbReference>
<sequence length="427" mass="47595">MDFQKTWFYVQYFCAIARFIAKQPILRLSSLLHRYTYRLSSTPQNVVVIGGSFTGALLVKRLAHTLPSGYRVILVEKRSHMHYAFAFPRNAVFSGREDRALIPYDNLTAGAPAGIYQRIQDEVSSITESHVGLSSGGQLEYDFLILATGTAQPSPTRLEALSWNGAVAELRDSQQQIKDAKRIAVIGGGGAGIEMVTEIRAKYPDKHLSLVHSKARLLPRFGPKLHSYVLDVLQRMDIDVILRERLVLPVEKQGLMGESEISLSTGETRTWDLIIRCTGLRPQSDMLASFAPKSVAHNGEILVRPTLQVDKLPLSRGNIFALGDVARTGGPKQGRAGMMQGEVVLNNILRLIQKRNGLQEYHPLPFEGTLYLTLGKNLKIMYIQQGDFELLQENKPPYDEDVGAADAWKAFHAEFSEGVESAHRKLE</sequence>
<dbReference type="Proteomes" id="UP000326950">
    <property type="component" value="Unassembled WGS sequence"/>
</dbReference>
<dbReference type="Pfam" id="PF07992">
    <property type="entry name" value="Pyr_redox_2"/>
    <property type="match status" value="1"/>
</dbReference>
<dbReference type="GO" id="GO:0004174">
    <property type="term" value="F:electron-transferring-flavoprotein dehydrogenase activity"/>
    <property type="evidence" value="ECO:0007669"/>
    <property type="project" value="TreeGrafter"/>
</dbReference>
<dbReference type="GO" id="GO:0050660">
    <property type="term" value="F:flavin adenine dinucleotide binding"/>
    <property type="evidence" value="ECO:0007669"/>
    <property type="project" value="TreeGrafter"/>
</dbReference>
<dbReference type="InterPro" id="IPR036188">
    <property type="entry name" value="FAD/NAD-bd_sf"/>
</dbReference>
<dbReference type="PANTHER" id="PTHR43735:SF5">
    <property type="entry name" value="FAD_NAD(P)-BINDING DOMAIN-CONTAINING PROTEIN"/>
    <property type="match status" value="1"/>
</dbReference>
<evidence type="ECO:0000313" key="2">
    <source>
        <dbReference type="EMBL" id="KAE8166082.1"/>
    </source>
</evidence>
<dbReference type="Gene3D" id="3.50.50.100">
    <property type="match status" value="1"/>
</dbReference>
<evidence type="ECO:0000313" key="3">
    <source>
        <dbReference type="Proteomes" id="UP000326950"/>
    </source>
</evidence>
<name>A0A5N6V517_ASPTM</name>
<dbReference type="GO" id="GO:0005737">
    <property type="term" value="C:cytoplasm"/>
    <property type="evidence" value="ECO:0007669"/>
    <property type="project" value="TreeGrafter"/>
</dbReference>
<dbReference type="InterPro" id="IPR023753">
    <property type="entry name" value="FAD/NAD-binding_dom"/>
</dbReference>
<feature type="domain" description="FAD/NAD(P)-binding" evidence="1">
    <location>
        <begin position="45"/>
        <end position="341"/>
    </location>
</feature>
<evidence type="ECO:0000259" key="1">
    <source>
        <dbReference type="Pfam" id="PF07992"/>
    </source>
</evidence>
<organism evidence="2 3">
    <name type="scientific">Aspergillus tamarii</name>
    <dbReference type="NCBI Taxonomy" id="41984"/>
    <lineage>
        <taxon>Eukaryota</taxon>
        <taxon>Fungi</taxon>
        <taxon>Dikarya</taxon>
        <taxon>Ascomycota</taxon>
        <taxon>Pezizomycotina</taxon>
        <taxon>Eurotiomycetes</taxon>
        <taxon>Eurotiomycetidae</taxon>
        <taxon>Eurotiales</taxon>
        <taxon>Aspergillaceae</taxon>
        <taxon>Aspergillus</taxon>
        <taxon>Aspergillus subgen. Circumdati</taxon>
    </lineage>
</organism>
<dbReference type="PANTHER" id="PTHR43735">
    <property type="entry name" value="APOPTOSIS-INDUCING FACTOR 1"/>
    <property type="match status" value="1"/>
</dbReference>
<accession>A0A5N6V517</accession>
<gene>
    <name evidence="2" type="ORF">BDV40DRAFT_308080</name>
</gene>
<dbReference type="PRINTS" id="PR00368">
    <property type="entry name" value="FADPNR"/>
</dbReference>
<dbReference type="OrthoDB" id="202203at2759"/>
<dbReference type="AlphaFoldDB" id="A0A5N6V517"/>
<proteinExistence type="predicted"/>